<dbReference type="NCBIfam" id="NF037982">
    <property type="entry name" value="Nramp_1"/>
    <property type="match status" value="1"/>
</dbReference>
<feature type="transmembrane region" description="Helical" evidence="6">
    <location>
        <begin position="325"/>
        <end position="343"/>
    </location>
</feature>
<feature type="transmembrane region" description="Helical" evidence="6">
    <location>
        <begin position="50"/>
        <end position="72"/>
    </location>
</feature>
<keyword evidence="4 6" id="KW-1133">Transmembrane helix</keyword>
<evidence type="ECO:0000256" key="3">
    <source>
        <dbReference type="ARBA" id="ARBA00022692"/>
    </source>
</evidence>
<dbReference type="PANTHER" id="PTHR11706:SF33">
    <property type="entry name" value="NATURAL RESISTANCE-ASSOCIATED MACROPHAGE PROTEIN 2"/>
    <property type="match status" value="1"/>
</dbReference>
<proteinExistence type="predicted"/>
<keyword evidence="2" id="KW-0813">Transport</keyword>
<comment type="subcellular location">
    <subcellularLocation>
        <location evidence="1">Membrane</location>
        <topology evidence="1">Multi-pass membrane protein</topology>
    </subcellularLocation>
</comment>
<dbReference type="Proteomes" id="UP000471120">
    <property type="component" value="Unassembled WGS sequence"/>
</dbReference>
<evidence type="ECO:0000256" key="5">
    <source>
        <dbReference type="ARBA" id="ARBA00023136"/>
    </source>
</evidence>
<evidence type="ECO:0000313" key="7">
    <source>
        <dbReference type="EMBL" id="TXG89960.1"/>
    </source>
</evidence>
<feature type="transmembrane region" description="Helical" evidence="6">
    <location>
        <begin position="239"/>
        <end position="263"/>
    </location>
</feature>
<feature type="transmembrane region" description="Helical" evidence="6">
    <location>
        <begin position="93"/>
        <end position="115"/>
    </location>
</feature>
<evidence type="ECO:0000313" key="8">
    <source>
        <dbReference type="Proteomes" id="UP000471120"/>
    </source>
</evidence>
<feature type="transmembrane region" description="Helical" evidence="6">
    <location>
        <begin position="389"/>
        <end position="410"/>
    </location>
</feature>
<keyword evidence="5 6" id="KW-0472">Membrane</keyword>
<evidence type="ECO:0000256" key="1">
    <source>
        <dbReference type="ARBA" id="ARBA00004141"/>
    </source>
</evidence>
<gene>
    <name evidence="7" type="ORF">DW322_06715</name>
</gene>
<feature type="transmembrane region" description="Helical" evidence="6">
    <location>
        <begin position="193"/>
        <end position="212"/>
    </location>
</feature>
<sequence>MTRSRAGTRTATPRVVTLLGPAFVAAVAYVDPGNVAANLSAGAQYGYLLVWVLVLANVMAVLIQYLSAKLGLVTGRSLPELLGDRLRPRSRRAFWVQAEAMAIATDVAEVIGGAIALHLLFGLPLVVGGVITGVISMGLLLLQNRGGGRLFEFVVVAMLAIITVGFLSGLLFTDVSPRDALSGLVPRFAGTDTVLLAASMLGATVMPHAIYIHSALTRDRFGPQTPGPRLDRLLRATRWDVVGALAVAGTVNIGMLLLAASALPGAPGTDSIEGAHAAIENALGPAVGVVFAVGLLASGLASTAVGSAAGAEIMHGLLRTRIPLVLRRLVTLVPALAVLAVGVDPTLALILSQVVLSFCIPFALVPLVRFTSRATLMRGYRNAALTTTAAWAAAGAVIALNVALVAMTVAG</sequence>
<dbReference type="RefSeq" id="WP_010839393.1">
    <property type="nucleotide sequence ID" value="NZ_QRCM01000001.1"/>
</dbReference>
<name>A0A6P2CDF4_9NOCA</name>
<dbReference type="PANTHER" id="PTHR11706">
    <property type="entry name" value="SOLUTE CARRIER PROTEIN FAMILY 11 MEMBER"/>
    <property type="match status" value="1"/>
</dbReference>
<dbReference type="Pfam" id="PF01566">
    <property type="entry name" value="Nramp"/>
    <property type="match status" value="1"/>
</dbReference>
<dbReference type="AlphaFoldDB" id="A0A6P2CDF4"/>
<dbReference type="GO" id="GO:0015086">
    <property type="term" value="F:cadmium ion transmembrane transporter activity"/>
    <property type="evidence" value="ECO:0007669"/>
    <property type="project" value="TreeGrafter"/>
</dbReference>
<accession>A0A6P2CDF4</accession>
<feature type="transmembrane region" description="Helical" evidence="6">
    <location>
        <begin position="12"/>
        <end position="30"/>
    </location>
</feature>
<reference evidence="7 8" key="1">
    <citation type="submission" date="2018-07" db="EMBL/GenBank/DDBJ databases">
        <title>Genome sequence of Rhodococcus rhodnii ATCC 35071 from Rhodnius prolixus.</title>
        <authorList>
            <person name="Patel V."/>
            <person name="Vogel K.J."/>
        </authorList>
    </citation>
    <scope>NUCLEOTIDE SEQUENCE [LARGE SCALE GENOMIC DNA]</scope>
    <source>
        <strain evidence="7 8">ATCC 35071</strain>
    </source>
</reference>
<evidence type="ECO:0000256" key="4">
    <source>
        <dbReference type="ARBA" id="ARBA00022989"/>
    </source>
</evidence>
<protein>
    <submittedName>
        <fullName evidence="7">Divalent metal cation transporter MntH</fullName>
    </submittedName>
</protein>
<organism evidence="7 8">
    <name type="scientific">Rhodococcus rhodnii</name>
    <dbReference type="NCBI Taxonomy" id="38312"/>
    <lineage>
        <taxon>Bacteria</taxon>
        <taxon>Bacillati</taxon>
        <taxon>Actinomycetota</taxon>
        <taxon>Actinomycetes</taxon>
        <taxon>Mycobacteriales</taxon>
        <taxon>Nocardiaceae</taxon>
        <taxon>Rhodococcus</taxon>
    </lineage>
</organism>
<dbReference type="GO" id="GO:0005384">
    <property type="term" value="F:manganese ion transmembrane transporter activity"/>
    <property type="evidence" value="ECO:0007669"/>
    <property type="project" value="TreeGrafter"/>
</dbReference>
<dbReference type="GO" id="GO:0005886">
    <property type="term" value="C:plasma membrane"/>
    <property type="evidence" value="ECO:0007669"/>
    <property type="project" value="TreeGrafter"/>
</dbReference>
<dbReference type="NCBIfam" id="NF001923">
    <property type="entry name" value="PRK00701.1"/>
    <property type="match status" value="1"/>
</dbReference>
<feature type="transmembrane region" description="Helical" evidence="6">
    <location>
        <begin position="283"/>
        <end position="305"/>
    </location>
</feature>
<evidence type="ECO:0000256" key="2">
    <source>
        <dbReference type="ARBA" id="ARBA00022448"/>
    </source>
</evidence>
<evidence type="ECO:0000256" key="6">
    <source>
        <dbReference type="SAM" id="Phobius"/>
    </source>
</evidence>
<feature type="transmembrane region" description="Helical" evidence="6">
    <location>
        <begin position="349"/>
        <end position="368"/>
    </location>
</feature>
<comment type="caution">
    <text evidence="7">The sequence shown here is derived from an EMBL/GenBank/DDBJ whole genome shotgun (WGS) entry which is preliminary data.</text>
</comment>
<dbReference type="InterPro" id="IPR001046">
    <property type="entry name" value="NRAMP_fam"/>
</dbReference>
<feature type="transmembrane region" description="Helical" evidence="6">
    <location>
        <begin position="153"/>
        <end position="173"/>
    </location>
</feature>
<dbReference type="PRINTS" id="PR00447">
    <property type="entry name" value="NATRESASSCMP"/>
</dbReference>
<dbReference type="EMBL" id="QRCM01000001">
    <property type="protein sequence ID" value="TXG89960.1"/>
    <property type="molecule type" value="Genomic_DNA"/>
</dbReference>
<keyword evidence="3 6" id="KW-0812">Transmembrane</keyword>
<dbReference type="GO" id="GO:0034755">
    <property type="term" value="P:iron ion transmembrane transport"/>
    <property type="evidence" value="ECO:0007669"/>
    <property type="project" value="TreeGrafter"/>
</dbReference>
<feature type="transmembrane region" description="Helical" evidence="6">
    <location>
        <begin position="121"/>
        <end position="141"/>
    </location>
</feature>